<feature type="compositionally biased region" description="Basic and acidic residues" evidence="5">
    <location>
        <begin position="770"/>
        <end position="793"/>
    </location>
</feature>
<dbReference type="InterPro" id="IPR011993">
    <property type="entry name" value="PH-like_dom_sf"/>
</dbReference>
<feature type="compositionally biased region" description="Low complexity" evidence="5">
    <location>
        <begin position="69"/>
        <end position="80"/>
    </location>
</feature>
<evidence type="ECO:0000256" key="4">
    <source>
        <dbReference type="PROSITE-ProRule" id="PRU00192"/>
    </source>
</evidence>
<dbReference type="GO" id="GO:0001881">
    <property type="term" value="P:receptor recycling"/>
    <property type="evidence" value="ECO:0007669"/>
    <property type="project" value="TreeGrafter"/>
</dbReference>
<feature type="compositionally biased region" description="Basic and acidic residues" evidence="5">
    <location>
        <begin position="834"/>
        <end position="845"/>
    </location>
</feature>
<sequence>MPVEYVYVVHEFTPENPDEVALRPGERIEVVEKDDLYGDGWWQGRNAAGQVGLFPQSYTSPHPPATLTASGSNNASSASSTVEGAPPNNDILSASGRADPVLSRSTEDMSASVYGSSVSENGVMRATMTDVQQAIEQLGRGGDDGARSFSFASTRSRSTDHSESEVGDTDRDEDDGNGGFGWSKGARTKLAMRAQQANEEREARERSARTSVGPSTPMRTVAPPIDVEMSDESEDESEDEHARAHPRIPEADEEEFNPPPTAPLPTKRFSPAHSRSATIDLAMPVITVTEQSQGTGQSLRTRRSRDSATNIIPSEEFIVPSPGRDETELPTARAERETFSAEQPSTSTSVGEDKRSTPSMQVSEASPAGEADITSPTSPPIGGVALIEKTTSTASSTLTTSSAFLSPTASVSPSAFSSPTASASALSMPQIISPTPTPSTVRVAEAATNQPLSPTMSSGLPSPSASSFVGSMSMSSASAGMRQAMTPATTMSAKSLSGAESGSGSASGQVTIEGKRPDGHPSEWTVEQVVEWLRSKNFDQDVCDKFIEQEITGDVLLELDANLLKTEIGIAAFGKRARIVNAIAELRRPPSLFESPTHTPARVTTPRSQTGQSLQYTHSHSASMQSSAATQSSAWGYPNQYAPNPQGYSGSPGRGSAMSAESPPMSGDMALRNGWPVHDGEFAGDFDKEKAIVGLGLGLQPSPPVNGKDPKPRPANLVLSPSDGAIGATAIGPDAPSTGEDRGAMSEGETMSTDSKSKSRRLFWRGDAASIKDKSSGHETTSRNSKDTKDKEPGTPQSLPSASTAVSTPDSPSELKAEGAEDSAVSVTRRASKKRDGADPRKASDRLSLFGGTFTGTLGKSAKSRKPPPKITTSPEKAEAEKHPHHHMSFSRIREKRSSSRPSTADGTAKEKKVQQFPTLQEVQESPEKGKEPEKSSVLRKRTVSTLGMPKSENADSVQGPIVPKLKPGQSILEQIGTPDHEGWMRKKGDRYNNWKTRYFVLKGPHLYCLRSQSKSESKIKGYINIVGYKVIADENVDPGRYGFRIVHDSDKTHYFSSDEQLVIREWMKALMKATITRDYADLVVSSCNIPTIPLTVAQAMNPAPRPPSPAARAATQRAMRPENPNQLTQRDAQVLLMGVQGKDKGTLTVERARLDSFFTNDTISSNGSAEPSPRLGVAKVPPRPSREMRKLTSTSESQMSADDGLIEWANSHLPTSLQVPDPSGPLYGGLALLRMAEDIKGKPSSPRVPDSAFPSGPDDDKLDGLFRLFDFLLDNDVKMGTVSINDIRQGKRDKVVLLLRSLKAWEDKRKAIAQSLGPGSPPVGAYMALEGPINYGSKS</sequence>
<dbReference type="GO" id="GO:0007032">
    <property type="term" value="P:endosome organization"/>
    <property type="evidence" value="ECO:0007669"/>
    <property type="project" value="TreeGrafter"/>
</dbReference>
<evidence type="ECO:0000259" key="6">
    <source>
        <dbReference type="PROSITE" id="PS50002"/>
    </source>
</evidence>
<dbReference type="GO" id="GO:0005085">
    <property type="term" value="F:guanyl-nucleotide exchange factor activity"/>
    <property type="evidence" value="ECO:0007669"/>
    <property type="project" value="UniProtKB-KW"/>
</dbReference>
<keyword evidence="2" id="KW-0597">Phosphoprotein</keyword>
<feature type="compositionally biased region" description="Polar residues" evidence="5">
    <location>
        <begin position="605"/>
        <end position="616"/>
    </location>
</feature>
<gene>
    <name evidence="10" type="ORF">WOLCODRAFT_136965</name>
</gene>
<dbReference type="GO" id="GO:0042147">
    <property type="term" value="P:retrograde transport, endosome to Golgi"/>
    <property type="evidence" value="ECO:0007669"/>
    <property type="project" value="TreeGrafter"/>
</dbReference>
<feature type="domain" description="SH3" evidence="6">
    <location>
        <begin position="1"/>
        <end position="64"/>
    </location>
</feature>
<evidence type="ECO:0000259" key="8">
    <source>
        <dbReference type="PROSITE" id="PS50021"/>
    </source>
</evidence>
<feature type="region of interest" description="Disordered" evidence="5">
    <location>
        <begin position="1101"/>
        <end position="1122"/>
    </location>
</feature>
<dbReference type="Pfam" id="PF14604">
    <property type="entry name" value="SH3_9"/>
    <property type="match status" value="1"/>
</dbReference>
<feature type="compositionally biased region" description="Basic and acidic residues" evidence="5">
    <location>
        <begin position="198"/>
        <end position="208"/>
    </location>
</feature>
<dbReference type="Pfam" id="PF07647">
    <property type="entry name" value="SAM_2"/>
    <property type="match status" value="1"/>
</dbReference>
<feature type="compositionally biased region" description="Basic and acidic residues" evidence="5">
    <location>
        <begin position="323"/>
        <end position="339"/>
    </location>
</feature>
<feature type="region of interest" description="Disordered" evidence="5">
    <location>
        <begin position="591"/>
        <end position="667"/>
    </location>
</feature>
<evidence type="ECO:0000259" key="9">
    <source>
        <dbReference type="PROSITE" id="PS50105"/>
    </source>
</evidence>
<dbReference type="InterPro" id="IPR045188">
    <property type="entry name" value="Boi1/Boi2-like"/>
</dbReference>
<evidence type="ECO:0000256" key="5">
    <source>
        <dbReference type="SAM" id="MobiDB-lite"/>
    </source>
</evidence>
<dbReference type="InterPro" id="IPR036028">
    <property type="entry name" value="SH3-like_dom_sf"/>
</dbReference>
<dbReference type="GO" id="GO:0005802">
    <property type="term" value="C:trans-Golgi network"/>
    <property type="evidence" value="ECO:0007669"/>
    <property type="project" value="TreeGrafter"/>
</dbReference>
<feature type="compositionally biased region" description="Low complexity" evidence="5">
    <location>
        <begin position="492"/>
        <end position="508"/>
    </location>
</feature>
<dbReference type="SMART" id="SM00326">
    <property type="entry name" value="SH3"/>
    <property type="match status" value="1"/>
</dbReference>
<feature type="domain" description="SAM" evidence="9">
    <location>
        <begin position="524"/>
        <end position="589"/>
    </location>
</feature>
<evidence type="ECO:0000256" key="1">
    <source>
        <dbReference type="ARBA" id="ARBA00022443"/>
    </source>
</evidence>
<evidence type="ECO:0000313" key="10">
    <source>
        <dbReference type="EMBL" id="PCH40745.1"/>
    </source>
</evidence>
<dbReference type="GO" id="GO:0055037">
    <property type="term" value="C:recycling endosome"/>
    <property type="evidence" value="ECO:0007669"/>
    <property type="project" value="TreeGrafter"/>
</dbReference>
<dbReference type="OrthoDB" id="73680at2759"/>
<evidence type="ECO:0000313" key="11">
    <source>
        <dbReference type="Proteomes" id="UP000218811"/>
    </source>
</evidence>
<dbReference type="EMBL" id="KB468113">
    <property type="protein sequence ID" value="PCH40745.1"/>
    <property type="molecule type" value="Genomic_DNA"/>
</dbReference>
<feature type="region of interest" description="Disordered" evidence="5">
    <location>
        <begin position="139"/>
        <end position="273"/>
    </location>
</feature>
<feature type="domain" description="Calponin-homology (CH)" evidence="8">
    <location>
        <begin position="1200"/>
        <end position="1308"/>
    </location>
</feature>
<dbReference type="SMART" id="SM00454">
    <property type="entry name" value="SAM"/>
    <property type="match status" value="1"/>
</dbReference>
<feature type="compositionally biased region" description="Low complexity" evidence="5">
    <location>
        <begin position="147"/>
        <end position="156"/>
    </location>
</feature>
<dbReference type="SUPFAM" id="SSF47769">
    <property type="entry name" value="SAM/Pointed domain"/>
    <property type="match status" value="1"/>
</dbReference>
<feature type="compositionally biased region" description="Low complexity" evidence="5">
    <location>
        <begin position="849"/>
        <end position="859"/>
    </location>
</feature>
<dbReference type="InterPro" id="IPR001452">
    <property type="entry name" value="SH3_domain"/>
</dbReference>
<dbReference type="InterPro" id="IPR001660">
    <property type="entry name" value="SAM"/>
</dbReference>
<feature type="compositionally biased region" description="Polar residues" evidence="5">
    <location>
        <begin position="795"/>
        <end position="811"/>
    </location>
</feature>
<keyword evidence="1 4" id="KW-0728">SH3 domain</keyword>
<dbReference type="Proteomes" id="UP000218811">
    <property type="component" value="Unassembled WGS sequence"/>
</dbReference>
<dbReference type="PANTHER" id="PTHR22902">
    <property type="entry name" value="SESQUIPEDALIAN"/>
    <property type="match status" value="1"/>
</dbReference>
<dbReference type="GO" id="GO:0005769">
    <property type="term" value="C:early endosome"/>
    <property type="evidence" value="ECO:0007669"/>
    <property type="project" value="TreeGrafter"/>
</dbReference>
<organism evidence="10 11">
    <name type="scientific">Wolfiporia cocos (strain MD-104)</name>
    <name type="common">Brown rot fungus</name>
    <dbReference type="NCBI Taxonomy" id="742152"/>
    <lineage>
        <taxon>Eukaryota</taxon>
        <taxon>Fungi</taxon>
        <taxon>Dikarya</taxon>
        <taxon>Basidiomycota</taxon>
        <taxon>Agaricomycotina</taxon>
        <taxon>Agaricomycetes</taxon>
        <taxon>Polyporales</taxon>
        <taxon>Phaeolaceae</taxon>
        <taxon>Wolfiporia</taxon>
    </lineage>
</organism>
<dbReference type="Gene3D" id="1.10.150.50">
    <property type="entry name" value="Transcription Factor, Ets-1"/>
    <property type="match status" value="1"/>
</dbReference>
<feature type="region of interest" description="Disordered" evidence="5">
    <location>
        <begin position="697"/>
        <end position="965"/>
    </location>
</feature>
<keyword evidence="11" id="KW-1185">Reference proteome</keyword>
<feature type="region of interest" description="Disordered" evidence="5">
    <location>
        <begin position="289"/>
        <end position="384"/>
    </location>
</feature>
<accession>A0A2H3JGS5</accession>
<feature type="compositionally biased region" description="Polar residues" evidence="5">
    <location>
        <begin position="340"/>
        <end position="350"/>
    </location>
</feature>
<proteinExistence type="predicted"/>
<dbReference type="PROSITE" id="PS50105">
    <property type="entry name" value="SAM_DOMAIN"/>
    <property type="match status" value="1"/>
</dbReference>
<evidence type="ECO:0000259" key="7">
    <source>
        <dbReference type="PROSITE" id="PS50003"/>
    </source>
</evidence>
<dbReference type="SUPFAM" id="SSF50044">
    <property type="entry name" value="SH3-domain"/>
    <property type="match status" value="1"/>
</dbReference>
<dbReference type="CDD" id="cd09535">
    <property type="entry name" value="SAM_BOI-like_fungal"/>
    <property type="match status" value="1"/>
</dbReference>
<dbReference type="SUPFAM" id="SSF50729">
    <property type="entry name" value="PH domain-like"/>
    <property type="match status" value="1"/>
</dbReference>
<feature type="compositionally biased region" description="Polar residues" evidence="5">
    <location>
        <begin position="447"/>
        <end position="456"/>
    </location>
</feature>
<dbReference type="PROSITE" id="PS50003">
    <property type="entry name" value="PH_DOMAIN"/>
    <property type="match status" value="1"/>
</dbReference>
<evidence type="ECO:0000256" key="2">
    <source>
        <dbReference type="ARBA" id="ARBA00022553"/>
    </source>
</evidence>
<feature type="compositionally biased region" description="Basic and acidic residues" evidence="5">
    <location>
        <begin position="926"/>
        <end position="937"/>
    </location>
</feature>
<feature type="region of interest" description="Disordered" evidence="5">
    <location>
        <begin position="55"/>
        <end position="114"/>
    </location>
</feature>
<dbReference type="CDD" id="cd13316">
    <property type="entry name" value="PH_Boi"/>
    <property type="match status" value="1"/>
</dbReference>
<feature type="compositionally biased region" description="Acidic residues" evidence="5">
    <location>
        <begin position="165"/>
        <end position="176"/>
    </location>
</feature>
<feature type="compositionally biased region" description="Low complexity" evidence="5">
    <location>
        <begin position="457"/>
        <end position="485"/>
    </location>
</feature>
<feature type="domain" description="PH" evidence="7">
    <location>
        <begin position="978"/>
        <end position="1076"/>
    </location>
</feature>
<evidence type="ECO:0000256" key="3">
    <source>
        <dbReference type="ARBA" id="ARBA00022658"/>
    </source>
</evidence>
<feature type="region of interest" description="Disordered" evidence="5">
    <location>
        <begin position="1163"/>
        <end position="1200"/>
    </location>
</feature>
<dbReference type="SMART" id="SM00233">
    <property type="entry name" value="PH"/>
    <property type="match status" value="1"/>
</dbReference>
<feature type="compositionally biased region" description="Acidic residues" evidence="5">
    <location>
        <begin position="228"/>
        <end position="239"/>
    </location>
</feature>
<evidence type="ECO:0008006" key="12">
    <source>
        <dbReference type="Google" id="ProtNLM"/>
    </source>
</evidence>
<dbReference type="Pfam" id="PF00169">
    <property type="entry name" value="PH"/>
    <property type="match status" value="1"/>
</dbReference>
<protein>
    <recommendedName>
        <fullName evidence="12">PH-domain-containing protein</fullName>
    </recommendedName>
</protein>
<keyword evidence="3" id="KW-0344">Guanine-nucleotide releasing factor</keyword>
<dbReference type="PROSITE" id="PS50021">
    <property type="entry name" value="CH"/>
    <property type="match status" value="1"/>
</dbReference>
<reference evidence="10 11" key="1">
    <citation type="journal article" date="2012" name="Science">
        <title>The Paleozoic origin of enzymatic lignin decomposition reconstructed from 31 fungal genomes.</title>
        <authorList>
            <person name="Floudas D."/>
            <person name="Binder M."/>
            <person name="Riley R."/>
            <person name="Barry K."/>
            <person name="Blanchette R.A."/>
            <person name="Henrissat B."/>
            <person name="Martinez A.T."/>
            <person name="Otillar R."/>
            <person name="Spatafora J.W."/>
            <person name="Yadav J.S."/>
            <person name="Aerts A."/>
            <person name="Benoit I."/>
            <person name="Boyd A."/>
            <person name="Carlson A."/>
            <person name="Copeland A."/>
            <person name="Coutinho P.M."/>
            <person name="de Vries R.P."/>
            <person name="Ferreira P."/>
            <person name="Findley K."/>
            <person name="Foster B."/>
            <person name="Gaskell J."/>
            <person name="Glotzer D."/>
            <person name="Gorecki P."/>
            <person name="Heitman J."/>
            <person name="Hesse C."/>
            <person name="Hori C."/>
            <person name="Igarashi K."/>
            <person name="Jurgens J.A."/>
            <person name="Kallen N."/>
            <person name="Kersten P."/>
            <person name="Kohler A."/>
            <person name="Kuees U."/>
            <person name="Kumar T.K.A."/>
            <person name="Kuo A."/>
            <person name="LaButti K."/>
            <person name="Larrondo L.F."/>
            <person name="Lindquist E."/>
            <person name="Ling A."/>
            <person name="Lombard V."/>
            <person name="Lucas S."/>
            <person name="Lundell T."/>
            <person name="Martin R."/>
            <person name="McLaughlin D.J."/>
            <person name="Morgenstern I."/>
            <person name="Morin E."/>
            <person name="Murat C."/>
            <person name="Nagy L.G."/>
            <person name="Nolan M."/>
            <person name="Ohm R.A."/>
            <person name="Patyshakuliyeva A."/>
            <person name="Rokas A."/>
            <person name="Ruiz-Duenas F.J."/>
            <person name="Sabat G."/>
            <person name="Salamov A."/>
            <person name="Samejima M."/>
            <person name="Schmutz J."/>
            <person name="Slot J.C."/>
            <person name="St John F."/>
            <person name="Stenlid J."/>
            <person name="Sun H."/>
            <person name="Sun S."/>
            <person name="Syed K."/>
            <person name="Tsang A."/>
            <person name="Wiebenga A."/>
            <person name="Young D."/>
            <person name="Pisabarro A."/>
            <person name="Eastwood D.C."/>
            <person name="Martin F."/>
            <person name="Cullen D."/>
            <person name="Grigoriev I.V."/>
            <person name="Hibbett D.S."/>
        </authorList>
    </citation>
    <scope>NUCLEOTIDE SEQUENCE [LARGE SCALE GENOMIC DNA]</scope>
    <source>
        <strain evidence="10 11">MD-104</strain>
    </source>
</reference>
<dbReference type="OMA" id="RAMIPPI"/>
<dbReference type="PROSITE" id="PS50002">
    <property type="entry name" value="SH3"/>
    <property type="match status" value="1"/>
</dbReference>
<feature type="compositionally biased region" description="Low complexity" evidence="5">
    <location>
        <begin position="407"/>
        <end position="440"/>
    </location>
</feature>
<feature type="compositionally biased region" description="Basic and acidic residues" evidence="5">
    <location>
        <begin position="240"/>
        <end position="250"/>
    </location>
</feature>
<dbReference type="STRING" id="742152.A0A2H3JGS5"/>
<name>A0A2H3JGS5_WOLCO</name>
<dbReference type="PANTHER" id="PTHR22902:SF27">
    <property type="entry name" value="PLECKSTRIN HOMOLOGY DOMAIN-CONTAINING FAMILY A MEMBER 3"/>
    <property type="match status" value="1"/>
</dbReference>
<dbReference type="InterPro" id="IPR001849">
    <property type="entry name" value="PH_domain"/>
</dbReference>
<dbReference type="Gene3D" id="2.30.30.40">
    <property type="entry name" value="SH3 Domains"/>
    <property type="match status" value="1"/>
</dbReference>
<feature type="compositionally biased region" description="Polar residues" evidence="5">
    <location>
        <begin position="289"/>
        <end position="299"/>
    </location>
</feature>
<dbReference type="CDD" id="cd00174">
    <property type="entry name" value="SH3"/>
    <property type="match status" value="1"/>
</dbReference>
<feature type="compositionally biased region" description="Low complexity" evidence="5">
    <location>
        <begin position="617"/>
        <end position="634"/>
    </location>
</feature>
<dbReference type="Gene3D" id="2.30.29.30">
    <property type="entry name" value="Pleckstrin-homology domain (PH domain)/Phosphotyrosine-binding domain (PTB)"/>
    <property type="match status" value="1"/>
</dbReference>
<feature type="region of interest" description="Disordered" evidence="5">
    <location>
        <begin position="407"/>
        <end position="523"/>
    </location>
</feature>
<dbReference type="InterPro" id="IPR013761">
    <property type="entry name" value="SAM/pointed_sf"/>
</dbReference>
<dbReference type="GO" id="GO:0005829">
    <property type="term" value="C:cytosol"/>
    <property type="evidence" value="ECO:0007669"/>
    <property type="project" value="GOC"/>
</dbReference>
<dbReference type="InterPro" id="IPR001715">
    <property type="entry name" value="CH_dom"/>
</dbReference>